<gene>
    <name evidence="3" type="ORF">EVEC_LOCUS9660</name>
</gene>
<proteinExistence type="predicted"/>
<evidence type="ECO:0000313" key="5">
    <source>
        <dbReference type="WBParaSite" id="EVEC_0001031501-mRNA-1"/>
    </source>
</evidence>
<accession>A0A0N4VHL4</accession>
<keyword evidence="1" id="KW-1133">Transmembrane helix</keyword>
<dbReference type="WBParaSite" id="EVEC_0001031501-mRNA-1">
    <property type="protein sequence ID" value="EVEC_0001031501-mRNA-1"/>
    <property type="gene ID" value="EVEC_0001031501"/>
</dbReference>
<feature type="signal peptide" evidence="2">
    <location>
        <begin position="1"/>
        <end position="20"/>
    </location>
</feature>
<evidence type="ECO:0000256" key="1">
    <source>
        <dbReference type="SAM" id="Phobius"/>
    </source>
</evidence>
<evidence type="ECO:0000256" key="2">
    <source>
        <dbReference type="SAM" id="SignalP"/>
    </source>
</evidence>
<organism evidence="5">
    <name type="scientific">Enterobius vermicularis</name>
    <name type="common">Human pinworm</name>
    <dbReference type="NCBI Taxonomy" id="51028"/>
    <lineage>
        <taxon>Eukaryota</taxon>
        <taxon>Metazoa</taxon>
        <taxon>Ecdysozoa</taxon>
        <taxon>Nematoda</taxon>
        <taxon>Chromadorea</taxon>
        <taxon>Rhabditida</taxon>
        <taxon>Spirurina</taxon>
        <taxon>Oxyuridomorpha</taxon>
        <taxon>Oxyuroidea</taxon>
        <taxon>Oxyuridae</taxon>
        <taxon>Enterobius</taxon>
    </lineage>
</organism>
<evidence type="ECO:0000313" key="4">
    <source>
        <dbReference type="Proteomes" id="UP000274131"/>
    </source>
</evidence>
<feature type="transmembrane region" description="Helical" evidence="1">
    <location>
        <begin position="71"/>
        <end position="88"/>
    </location>
</feature>
<reference evidence="5" key="1">
    <citation type="submission" date="2017-02" db="UniProtKB">
        <authorList>
            <consortium name="WormBaseParasite"/>
        </authorList>
    </citation>
    <scope>IDENTIFICATION</scope>
</reference>
<protein>
    <submittedName>
        <fullName evidence="5">Activin_recp domain-containing protein</fullName>
    </submittedName>
</protein>
<keyword evidence="1" id="KW-0472">Membrane</keyword>
<dbReference type="EMBL" id="UXUI01010208">
    <property type="protein sequence ID" value="VDD94909.1"/>
    <property type="molecule type" value="Genomic_DNA"/>
</dbReference>
<reference evidence="3 4" key="2">
    <citation type="submission" date="2018-10" db="EMBL/GenBank/DDBJ databases">
        <authorList>
            <consortium name="Pathogen Informatics"/>
        </authorList>
    </citation>
    <scope>NUCLEOTIDE SEQUENCE [LARGE SCALE GENOMIC DNA]</scope>
</reference>
<evidence type="ECO:0000313" key="3">
    <source>
        <dbReference type="EMBL" id="VDD94909.1"/>
    </source>
</evidence>
<keyword evidence="2" id="KW-0732">Signal</keyword>
<name>A0A0N4VHL4_ENTVE</name>
<feature type="chain" id="PRO_5043122930" evidence="2">
    <location>
        <begin position="21"/>
        <end position="89"/>
    </location>
</feature>
<dbReference type="Proteomes" id="UP000274131">
    <property type="component" value="Unassembled WGS sequence"/>
</dbReference>
<dbReference type="AlphaFoldDB" id="A0A0N4VHL4"/>
<keyword evidence="4" id="KW-1185">Reference proteome</keyword>
<sequence length="89" mass="9609">MFVVRCIVVTVLLFTSATLALKCRTGRQLVLYGNNNQGDFDKPIGPGCRFDQNSSTEVCCCTDNNCNGVGAVKASLLISVMIVLLVCIY</sequence>
<keyword evidence="1" id="KW-0812">Transmembrane</keyword>